<comment type="caution">
    <text evidence="1">The sequence shown here is derived from an EMBL/GenBank/DDBJ whole genome shotgun (WGS) entry which is preliminary data.</text>
</comment>
<dbReference type="Proteomes" id="UP000776700">
    <property type="component" value="Unassembled WGS sequence"/>
</dbReference>
<protein>
    <submittedName>
        <fullName evidence="1">Uncharacterized protein</fullName>
    </submittedName>
</protein>
<evidence type="ECO:0000313" key="2">
    <source>
        <dbReference type="Proteomes" id="UP000776700"/>
    </source>
</evidence>
<organism evidence="1 2">
    <name type="scientific">Romboutsia timonensis</name>
    <dbReference type="NCBI Taxonomy" id="1776391"/>
    <lineage>
        <taxon>Bacteria</taxon>
        <taxon>Bacillati</taxon>
        <taxon>Bacillota</taxon>
        <taxon>Clostridia</taxon>
        <taxon>Peptostreptococcales</taxon>
        <taxon>Peptostreptococcaceae</taxon>
        <taxon>Romboutsia</taxon>
    </lineage>
</organism>
<gene>
    <name evidence="1" type="ORF">K8V90_05190</name>
</gene>
<reference evidence="1" key="2">
    <citation type="submission" date="2021-09" db="EMBL/GenBank/DDBJ databases">
        <authorList>
            <person name="Gilroy R."/>
        </authorList>
    </citation>
    <scope>NUCLEOTIDE SEQUENCE</scope>
    <source>
        <strain evidence="1">1277</strain>
    </source>
</reference>
<sequence>AINDRFDEEEALLDKELEDMTSTENLSQMVAEAISTGMIKIGEETINVQNSMNDMLKETEVGFANVALQQSEWLSNLEQIKTLYSSINSIMSNAGMTIPTYDNISRSRSIGDISITTGGITITGNADSSTLGSIQDMLDAQAKEIYKNIVKKLS</sequence>
<reference evidence="1" key="1">
    <citation type="journal article" date="2021" name="PeerJ">
        <title>Extensive microbial diversity within the chicken gut microbiome revealed by metagenomics and culture.</title>
        <authorList>
            <person name="Gilroy R."/>
            <person name="Ravi A."/>
            <person name="Getino M."/>
            <person name="Pursley I."/>
            <person name="Horton D.L."/>
            <person name="Alikhan N.F."/>
            <person name="Baker D."/>
            <person name="Gharbi K."/>
            <person name="Hall N."/>
            <person name="Watson M."/>
            <person name="Adriaenssens E.M."/>
            <person name="Foster-Nyarko E."/>
            <person name="Jarju S."/>
            <person name="Secka A."/>
            <person name="Antonio M."/>
            <person name="Oren A."/>
            <person name="Chaudhuri R.R."/>
            <person name="La Ragione R."/>
            <person name="Hildebrand F."/>
            <person name="Pallen M.J."/>
        </authorList>
    </citation>
    <scope>NUCLEOTIDE SEQUENCE</scope>
    <source>
        <strain evidence="1">1277</strain>
    </source>
</reference>
<evidence type="ECO:0000313" key="1">
    <source>
        <dbReference type="EMBL" id="HJG96479.1"/>
    </source>
</evidence>
<dbReference type="EMBL" id="DYUB01000167">
    <property type="protein sequence ID" value="HJG96479.1"/>
    <property type="molecule type" value="Genomic_DNA"/>
</dbReference>
<accession>A0A921N178</accession>
<dbReference type="AlphaFoldDB" id="A0A921N178"/>
<name>A0A921N178_9FIRM</name>
<feature type="non-terminal residue" evidence="1">
    <location>
        <position position="1"/>
    </location>
</feature>
<proteinExistence type="predicted"/>